<evidence type="ECO:0000313" key="2">
    <source>
        <dbReference type="Proteomes" id="UP000310200"/>
    </source>
</evidence>
<proteinExistence type="predicted"/>
<dbReference type="EMBL" id="QBLH01003224">
    <property type="protein sequence ID" value="TGZ42226.1"/>
    <property type="molecule type" value="Genomic_DNA"/>
</dbReference>
<name>A0A4S2K1X5_9HYME</name>
<keyword evidence="2" id="KW-1185">Reference proteome</keyword>
<reference evidence="1 2" key="1">
    <citation type="journal article" date="2019" name="Philos. Trans. R. Soc. Lond., B, Biol. Sci.">
        <title>Ant behaviour and brain gene expression of defending hosts depend on the ecological success of the intruding social parasite.</title>
        <authorList>
            <person name="Kaur R."/>
            <person name="Stoldt M."/>
            <person name="Jongepier E."/>
            <person name="Feldmeyer B."/>
            <person name="Menzel F."/>
            <person name="Bornberg-Bauer E."/>
            <person name="Foitzik S."/>
        </authorList>
    </citation>
    <scope>NUCLEOTIDE SEQUENCE [LARGE SCALE GENOMIC DNA]</scope>
    <source>
        <tissue evidence="1">Whole body</tissue>
    </source>
</reference>
<sequence>SIIILYYLYSLETLLHIHNATVDEWKLLEEFEQDIARQKIESEALVYITGYVGYRFRFSFCHLGLPTAKLQSLDKHHWLSCLSRGNCIYPSDAFQVVAKIMEEEFFKFHGNSFNKESGIFDKVTDRVICRIQNKELLPRPVINCLTRTRTYIRLRNINLKIKEQNILKNEKINRKI</sequence>
<comment type="caution">
    <text evidence="1">The sequence shown here is derived from an EMBL/GenBank/DDBJ whole genome shotgun (WGS) entry which is preliminary data.</text>
</comment>
<dbReference type="AlphaFoldDB" id="A0A4S2K1X5"/>
<organism evidence="1 2">
    <name type="scientific">Temnothorax longispinosus</name>
    <dbReference type="NCBI Taxonomy" id="300112"/>
    <lineage>
        <taxon>Eukaryota</taxon>
        <taxon>Metazoa</taxon>
        <taxon>Ecdysozoa</taxon>
        <taxon>Arthropoda</taxon>
        <taxon>Hexapoda</taxon>
        <taxon>Insecta</taxon>
        <taxon>Pterygota</taxon>
        <taxon>Neoptera</taxon>
        <taxon>Endopterygota</taxon>
        <taxon>Hymenoptera</taxon>
        <taxon>Apocrita</taxon>
        <taxon>Aculeata</taxon>
        <taxon>Formicoidea</taxon>
        <taxon>Formicidae</taxon>
        <taxon>Myrmicinae</taxon>
        <taxon>Temnothorax</taxon>
    </lineage>
</organism>
<accession>A0A4S2K1X5</accession>
<evidence type="ECO:0000313" key="1">
    <source>
        <dbReference type="EMBL" id="TGZ42226.1"/>
    </source>
</evidence>
<dbReference type="Proteomes" id="UP000310200">
    <property type="component" value="Unassembled WGS sequence"/>
</dbReference>
<dbReference type="STRING" id="300112.A0A4S2K1X5"/>
<feature type="non-terminal residue" evidence="1">
    <location>
        <position position="1"/>
    </location>
</feature>
<gene>
    <name evidence="1" type="ORF">DBV15_12163</name>
</gene>
<protein>
    <submittedName>
        <fullName evidence="1">Uncharacterized protein</fullName>
    </submittedName>
</protein>